<organism evidence="1 2">
    <name type="scientific">Eumeta variegata</name>
    <name type="common">Bagworm moth</name>
    <name type="synonym">Eumeta japonica</name>
    <dbReference type="NCBI Taxonomy" id="151549"/>
    <lineage>
        <taxon>Eukaryota</taxon>
        <taxon>Metazoa</taxon>
        <taxon>Ecdysozoa</taxon>
        <taxon>Arthropoda</taxon>
        <taxon>Hexapoda</taxon>
        <taxon>Insecta</taxon>
        <taxon>Pterygota</taxon>
        <taxon>Neoptera</taxon>
        <taxon>Endopterygota</taxon>
        <taxon>Lepidoptera</taxon>
        <taxon>Glossata</taxon>
        <taxon>Ditrysia</taxon>
        <taxon>Tineoidea</taxon>
        <taxon>Psychidae</taxon>
        <taxon>Oiketicinae</taxon>
        <taxon>Eumeta</taxon>
    </lineage>
</organism>
<reference evidence="1 2" key="1">
    <citation type="journal article" date="2019" name="Commun. Biol.">
        <title>The bagworm genome reveals a unique fibroin gene that provides high tensile strength.</title>
        <authorList>
            <person name="Kono N."/>
            <person name="Nakamura H."/>
            <person name="Ohtoshi R."/>
            <person name="Tomita M."/>
            <person name="Numata K."/>
            <person name="Arakawa K."/>
        </authorList>
    </citation>
    <scope>NUCLEOTIDE SEQUENCE [LARGE SCALE GENOMIC DNA]</scope>
</reference>
<dbReference type="EMBL" id="BGZK01000012">
    <property type="protein sequence ID" value="GBP04013.1"/>
    <property type="molecule type" value="Genomic_DNA"/>
</dbReference>
<sequence length="159" mass="17293">MKSSAKDRVRVVCDNADSSGRPSGAMYTIKSHPHRYIEHTQHRSQVTRTRSHGRLPCVSRSLTALVAQHMKRLPPGVLALYTKYKQNNIFWETRVGVCGRGAAGARACGDRSAAGADGEASRHTSGALTLRSQQRLACTQAASKTRSVSSVRSLSWVMA</sequence>
<proteinExistence type="predicted"/>
<dbReference type="Proteomes" id="UP000299102">
    <property type="component" value="Unassembled WGS sequence"/>
</dbReference>
<name>A0A4C1SP55_EUMVA</name>
<accession>A0A4C1SP55</accession>
<evidence type="ECO:0000313" key="1">
    <source>
        <dbReference type="EMBL" id="GBP04013.1"/>
    </source>
</evidence>
<evidence type="ECO:0000313" key="2">
    <source>
        <dbReference type="Proteomes" id="UP000299102"/>
    </source>
</evidence>
<comment type="caution">
    <text evidence="1">The sequence shown here is derived from an EMBL/GenBank/DDBJ whole genome shotgun (WGS) entry which is preliminary data.</text>
</comment>
<keyword evidence="2" id="KW-1185">Reference proteome</keyword>
<protein>
    <submittedName>
        <fullName evidence="1">Uncharacterized protein</fullName>
    </submittedName>
</protein>
<dbReference type="AlphaFoldDB" id="A0A4C1SP55"/>
<gene>
    <name evidence="1" type="ORF">EVAR_74783_1</name>
</gene>